<evidence type="ECO:0000313" key="1">
    <source>
        <dbReference type="EMBL" id="KZM25167.1"/>
    </source>
</evidence>
<accession>A0A163H5E5</accession>
<protein>
    <submittedName>
        <fullName evidence="1">Uncharacterized protein</fullName>
    </submittedName>
</protein>
<dbReference type="OrthoDB" id="3766683at2759"/>
<proteinExistence type="predicted"/>
<reference evidence="1 2" key="1">
    <citation type="journal article" date="2016" name="Sci. Rep.">
        <title>Draft genome sequencing and secretome analysis of fungal phytopathogen Ascochyta rabiei provides insight into the necrotrophic effector repertoire.</title>
        <authorList>
            <person name="Verma S."/>
            <person name="Gazara R.K."/>
            <person name="Nizam S."/>
            <person name="Parween S."/>
            <person name="Chattopadhyay D."/>
            <person name="Verma P.K."/>
        </authorList>
    </citation>
    <scope>NUCLEOTIDE SEQUENCE [LARGE SCALE GENOMIC DNA]</scope>
    <source>
        <strain evidence="1 2">ArDII</strain>
    </source>
</reference>
<dbReference type="EMBL" id="JYNV01000134">
    <property type="protein sequence ID" value="KZM25167.1"/>
    <property type="molecule type" value="Genomic_DNA"/>
</dbReference>
<comment type="caution">
    <text evidence="1">The sequence shown here is derived from an EMBL/GenBank/DDBJ whole genome shotgun (WGS) entry which is preliminary data.</text>
</comment>
<organism evidence="1 2">
    <name type="scientific">Didymella rabiei</name>
    <name type="common">Chickpea ascochyta blight fungus</name>
    <name type="synonym">Mycosphaerella rabiei</name>
    <dbReference type="NCBI Taxonomy" id="5454"/>
    <lineage>
        <taxon>Eukaryota</taxon>
        <taxon>Fungi</taxon>
        <taxon>Dikarya</taxon>
        <taxon>Ascomycota</taxon>
        <taxon>Pezizomycotina</taxon>
        <taxon>Dothideomycetes</taxon>
        <taxon>Pleosporomycetidae</taxon>
        <taxon>Pleosporales</taxon>
        <taxon>Pleosporineae</taxon>
        <taxon>Didymellaceae</taxon>
        <taxon>Ascochyta</taxon>
    </lineage>
</organism>
<dbReference type="AlphaFoldDB" id="A0A163H5E5"/>
<name>A0A163H5E5_DIDRA</name>
<keyword evidence="2" id="KW-1185">Reference proteome</keyword>
<evidence type="ECO:0000313" key="2">
    <source>
        <dbReference type="Proteomes" id="UP000076837"/>
    </source>
</evidence>
<gene>
    <name evidence="1" type="ORF">ST47_g3674</name>
</gene>
<dbReference type="Proteomes" id="UP000076837">
    <property type="component" value="Unassembled WGS sequence"/>
</dbReference>
<sequence>MAGGIQECLWLLNIYLAVAREASTRVRFASGLDALRFGVETGEISFQQLLVLPLKERRKIMEQGPTIDWYLGDTRVYKRTTRALLFAFCPDIGRHITPLDGRFVIRLPQGFSNVLAVKLAVLYMEQYLLSSRIRNAPWKVEGDIATYIYLAELFAFIGMPDVSRELEKSIFSRFQEVPLQVEQIRAVWNRDNHVQPSRYVEAMADNIVTFMCVPKLHLFAIEHDIEPEQSYELVVRKTLKRMKDAYPEKKGCNWYHHVRCETTLLERLLAAPRNVALKQLVWTASTQTPKTPTRPAEWIEIRSIHGRVVSQPHLPGVRKIVLARADEE</sequence>